<feature type="compositionally biased region" description="Polar residues" evidence="4">
    <location>
        <begin position="554"/>
        <end position="564"/>
    </location>
</feature>
<dbReference type="RefSeq" id="XP_066674473.1">
    <property type="nucleotide sequence ID" value="XM_066804700.1"/>
</dbReference>
<evidence type="ECO:0000256" key="5">
    <source>
        <dbReference type="SAM" id="SignalP"/>
    </source>
</evidence>
<keyword evidence="8" id="KW-1185">Reference proteome</keyword>
<feature type="domain" description="LysM" evidence="6">
    <location>
        <begin position="598"/>
        <end position="645"/>
    </location>
</feature>
<dbReference type="GeneID" id="92037760"/>
<dbReference type="CDD" id="cd00118">
    <property type="entry name" value="LysM"/>
    <property type="match status" value="4"/>
</dbReference>
<comment type="similarity">
    <text evidence="3">Belongs to the secreted LysM effector family.</text>
</comment>
<evidence type="ECO:0000256" key="3">
    <source>
        <dbReference type="ARBA" id="ARBA00044955"/>
    </source>
</evidence>
<dbReference type="EMBL" id="JAQQWN010000002">
    <property type="protein sequence ID" value="KAK8093700.1"/>
    <property type="molecule type" value="Genomic_DNA"/>
</dbReference>
<name>A0ABR1XAK0_9PEZI</name>
<dbReference type="SUPFAM" id="SSF54106">
    <property type="entry name" value="LysM domain"/>
    <property type="match status" value="2"/>
</dbReference>
<sequence length="729" mass="76691">MVALRRCVAGLGALLSFSPVLAIKMLYEDSIPEHLPSVCSAALMADVACDFLVPNLRPDFFYPPASLNRACTAGCAAALASWESSVRSACGKDVVIPAEFDLLASPIVIPATRQYIYSFTCLKENNVFCGPVAALASFFSDPGVSIFNYINELPEGATKPGDCDPCLAARLRMRSGSPYFDGPVVASESLYQSMTSSCGITGKPATTSTIDYFTSQPQPTEAACSGTIYQIQGGDDCYGISKAQSVGTAWMLADNNLGAYCAEFPTSGSLCITNTCKTVTVAKNTTCSAIAASAGISEMQLLAWNPVINPVCSNIDMMNGTTLCIEPPGPKLPPAATTDIPPSTPTTAAPIPTNTAEGSDKPCGRWYEVEPGDYCNLVTLKFAISLPDFLFLNTGINANCTNLYAAESYCCHLHRRPIHDAPQCHHDTLPEALSICPLASGARDDCVYNFKADEYQFSAEQLGFWKSNCELAATLYNVDFDSFAAWNSLSTNVTDPACAFEVGKRYCGAWALQPTPTGTEAPTPTGTDAGDGKPQPPAPTHSGQPADCDGWHVVSSSDSEGQGISTSSSSATATSSATTTKPTPPAPTHSGQPANCNKWDVVQSGDSCGSLAADNGISVDQFYAWNPAVSKDCVTNFWLGQAYCVGVSSSSSVTTTTTTTSQPTPPAPTHTGQPANCNKWDVVQSGDTCSSLASDNGISLDQFYNWNPAAYCVGVSSSSGRVRRGQSVV</sequence>
<feature type="chain" id="PRO_5045162183" description="LysM domain-containing protein" evidence="5">
    <location>
        <begin position="23"/>
        <end position="729"/>
    </location>
</feature>
<proteinExistence type="inferred from homology"/>
<evidence type="ECO:0000256" key="1">
    <source>
        <dbReference type="ARBA" id="ARBA00022669"/>
    </source>
</evidence>
<dbReference type="InterPro" id="IPR052210">
    <property type="entry name" value="LysM1-like"/>
</dbReference>
<dbReference type="Gene3D" id="3.10.350.10">
    <property type="entry name" value="LysM domain"/>
    <property type="match status" value="4"/>
</dbReference>
<feature type="domain" description="LysM" evidence="6">
    <location>
        <begin position="365"/>
        <end position="411"/>
    </location>
</feature>
<dbReference type="PANTHER" id="PTHR34997:SF1">
    <property type="entry name" value="PEPTIDOGLYCAN-BINDING LYSIN DOMAIN"/>
    <property type="match status" value="1"/>
</dbReference>
<evidence type="ECO:0000256" key="2">
    <source>
        <dbReference type="ARBA" id="ARBA00023026"/>
    </source>
</evidence>
<keyword evidence="5" id="KW-0732">Signal</keyword>
<feature type="signal peptide" evidence="5">
    <location>
        <begin position="1"/>
        <end position="22"/>
    </location>
</feature>
<accession>A0ABR1XAK0</accession>
<protein>
    <recommendedName>
        <fullName evidence="6">LysM domain-containing protein</fullName>
    </recommendedName>
</protein>
<feature type="compositionally biased region" description="Low complexity" evidence="4">
    <location>
        <begin position="565"/>
        <end position="581"/>
    </location>
</feature>
<keyword evidence="2" id="KW-0843">Virulence</keyword>
<reference evidence="7 8" key="1">
    <citation type="submission" date="2023-01" db="EMBL/GenBank/DDBJ databases">
        <title>Analysis of 21 Apiospora genomes using comparative genomics revels a genus with tremendous synthesis potential of carbohydrate active enzymes and secondary metabolites.</title>
        <authorList>
            <person name="Sorensen T."/>
        </authorList>
    </citation>
    <scope>NUCLEOTIDE SEQUENCE [LARGE SCALE GENOMIC DNA]</scope>
    <source>
        <strain evidence="7 8">CBS 114990</strain>
    </source>
</reference>
<dbReference type="SMART" id="SM00257">
    <property type="entry name" value="LysM"/>
    <property type="match status" value="3"/>
</dbReference>
<dbReference type="PANTHER" id="PTHR34997">
    <property type="entry name" value="AM15"/>
    <property type="match status" value="1"/>
</dbReference>
<feature type="domain" description="LysM" evidence="6">
    <location>
        <begin position="277"/>
        <end position="325"/>
    </location>
</feature>
<organism evidence="7 8">
    <name type="scientific">Apiospora hydei</name>
    <dbReference type="NCBI Taxonomy" id="1337664"/>
    <lineage>
        <taxon>Eukaryota</taxon>
        <taxon>Fungi</taxon>
        <taxon>Dikarya</taxon>
        <taxon>Ascomycota</taxon>
        <taxon>Pezizomycotina</taxon>
        <taxon>Sordariomycetes</taxon>
        <taxon>Xylariomycetidae</taxon>
        <taxon>Amphisphaeriales</taxon>
        <taxon>Apiosporaceae</taxon>
        <taxon>Apiospora</taxon>
    </lineage>
</organism>
<dbReference type="Pfam" id="PF01476">
    <property type="entry name" value="LysM"/>
    <property type="match status" value="3"/>
</dbReference>
<evidence type="ECO:0000259" key="6">
    <source>
        <dbReference type="PROSITE" id="PS51782"/>
    </source>
</evidence>
<feature type="domain" description="LysM" evidence="6">
    <location>
        <begin position="679"/>
        <end position="729"/>
    </location>
</feature>
<comment type="caution">
    <text evidence="7">The sequence shown here is derived from an EMBL/GenBank/DDBJ whole genome shotgun (WGS) entry which is preliminary data.</text>
</comment>
<evidence type="ECO:0000313" key="8">
    <source>
        <dbReference type="Proteomes" id="UP001433268"/>
    </source>
</evidence>
<gene>
    <name evidence="7" type="ORF">PG997_000385</name>
</gene>
<keyword evidence="1" id="KW-0147">Chitin-binding</keyword>
<feature type="compositionally biased region" description="Low complexity" evidence="4">
    <location>
        <begin position="514"/>
        <end position="527"/>
    </location>
</feature>
<feature type="region of interest" description="Disordered" evidence="4">
    <location>
        <begin position="513"/>
        <end position="598"/>
    </location>
</feature>
<evidence type="ECO:0000256" key="4">
    <source>
        <dbReference type="SAM" id="MobiDB-lite"/>
    </source>
</evidence>
<feature type="region of interest" description="Disordered" evidence="4">
    <location>
        <begin position="654"/>
        <end position="675"/>
    </location>
</feature>
<evidence type="ECO:0000313" key="7">
    <source>
        <dbReference type="EMBL" id="KAK8093700.1"/>
    </source>
</evidence>
<dbReference type="Proteomes" id="UP001433268">
    <property type="component" value="Unassembled WGS sequence"/>
</dbReference>
<dbReference type="InterPro" id="IPR018392">
    <property type="entry name" value="LysM"/>
</dbReference>
<dbReference type="InterPro" id="IPR036779">
    <property type="entry name" value="LysM_dom_sf"/>
</dbReference>
<dbReference type="PROSITE" id="PS51782">
    <property type="entry name" value="LYSM"/>
    <property type="match status" value="4"/>
</dbReference>